<dbReference type="HAMAP" id="MF_01547">
    <property type="entry name" value="RNA_methyltr_E"/>
    <property type="match status" value="1"/>
</dbReference>
<evidence type="ECO:0000256" key="6">
    <source>
        <dbReference type="ARBA" id="ARBA00022691"/>
    </source>
</evidence>
<dbReference type="InterPro" id="IPR015507">
    <property type="entry name" value="rRNA-MeTfrase_E"/>
</dbReference>
<evidence type="ECO:0000256" key="4">
    <source>
        <dbReference type="ARBA" id="ARBA00022603"/>
    </source>
</evidence>
<keyword evidence="7 9" id="KW-0819">tRNA processing</keyword>
<organism evidence="11 12">
    <name type="scientific">Rhizopus oryzae</name>
    <name type="common">Mucormycosis agent</name>
    <name type="synonym">Rhizopus arrhizus var. delemar</name>
    <dbReference type="NCBI Taxonomy" id="64495"/>
    <lineage>
        <taxon>Eukaryota</taxon>
        <taxon>Fungi</taxon>
        <taxon>Fungi incertae sedis</taxon>
        <taxon>Mucoromycota</taxon>
        <taxon>Mucoromycotina</taxon>
        <taxon>Mucoromycetes</taxon>
        <taxon>Mucorales</taxon>
        <taxon>Mucorineae</taxon>
        <taxon>Rhizopodaceae</taxon>
        <taxon>Rhizopus</taxon>
    </lineage>
</organism>
<dbReference type="GO" id="GO:0002128">
    <property type="term" value="P:tRNA nucleoside ribose methylation"/>
    <property type="evidence" value="ECO:0007669"/>
    <property type="project" value="UniProtKB-UniRule"/>
</dbReference>
<dbReference type="InterPro" id="IPR050082">
    <property type="entry name" value="RNA_methyltr_RlmE"/>
</dbReference>
<keyword evidence="3 9" id="KW-0963">Cytoplasm</keyword>
<feature type="binding site" evidence="9">
    <location>
        <position position="82"/>
    </location>
    <ligand>
        <name>S-adenosyl-L-methionine</name>
        <dbReference type="ChEBI" id="CHEBI:59789"/>
    </ligand>
</feature>
<comment type="subcellular location">
    <subcellularLocation>
        <location evidence="2 9">Cytoplasm</location>
    </subcellularLocation>
    <subcellularLocation>
        <location evidence="1">Nucleus</location>
    </subcellularLocation>
</comment>
<keyword evidence="6 9" id="KW-0949">S-adenosyl-L-methionine</keyword>
<dbReference type="InterPro" id="IPR029063">
    <property type="entry name" value="SAM-dependent_MTases_sf"/>
</dbReference>
<evidence type="ECO:0000256" key="2">
    <source>
        <dbReference type="ARBA" id="ARBA00004496"/>
    </source>
</evidence>
<evidence type="ECO:0000256" key="8">
    <source>
        <dbReference type="ARBA" id="ARBA00048902"/>
    </source>
</evidence>
<protein>
    <recommendedName>
        <fullName evidence="9">Putative tRNA (cytidine(32)/guanosine(34)-2'-O)-methyltransferase</fullName>
        <ecNumber evidence="9">2.1.1.205</ecNumber>
    </recommendedName>
    <alternativeName>
        <fullName evidence="9">2'-O-ribose RNA methyltransferase TRM7 homolog</fullName>
    </alternativeName>
</protein>
<comment type="catalytic activity">
    <reaction evidence="8 9">
        <text>cytidine(32)/guanosine(34) in tRNA + 2 S-adenosyl-L-methionine = 2'-O-methylcytidine(32)/2'-O-methylguanosine(34) in tRNA + 2 S-adenosyl-L-homocysteine + 2 H(+)</text>
        <dbReference type="Rhea" id="RHEA:42396"/>
        <dbReference type="Rhea" id="RHEA-COMP:10246"/>
        <dbReference type="Rhea" id="RHEA-COMP:10247"/>
        <dbReference type="ChEBI" id="CHEBI:15378"/>
        <dbReference type="ChEBI" id="CHEBI:57856"/>
        <dbReference type="ChEBI" id="CHEBI:59789"/>
        <dbReference type="ChEBI" id="CHEBI:74269"/>
        <dbReference type="ChEBI" id="CHEBI:74445"/>
        <dbReference type="ChEBI" id="CHEBI:74495"/>
        <dbReference type="ChEBI" id="CHEBI:82748"/>
        <dbReference type="EC" id="2.1.1.205"/>
    </reaction>
</comment>
<dbReference type="InterPro" id="IPR002877">
    <property type="entry name" value="RNA_MeTrfase_FtsJ_dom"/>
</dbReference>
<evidence type="ECO:0000256" key="9">
    <source>
        <dbReference type="HAMAP-Rule" id="MF_03162"/>
    </source>
</evidence>
<evidence type="ECO:0000259" key="10">
    <source>
        <dbReference type="Pfam" id="PF01728"/>
    </source>
</evidence>
<dbReference type="AlphaFoldDB" id="A0A9P6WYW6"/>
<dbReference type="Proteomes" id="UP000716291">
    <property type="component" value="Unassembled WGS sequence"/>
</dbReference>
<evidence type="ECO:0000256" key="1">
    <source>
        <dbReference type="ARBA" id="ARBA00004123"/>
    </source>
</evidence>
<evidence type="ECO:0000256" key="7">
    <source>
        <dbReference type="ARBA" id="ARBA00022694"/>
    </source>
</evidence>
<name>A0A9P6WYW6_RHIOR</name>
<comment type="caution">
    <text evidence="11">The sequence shown here is derived from an EMBL/GenBank/DDBJ whole genome shotgun (WGS) entry which is preliminary data.</text>
</comment>
<dbReference type="PANTHER" id="PTHR10920:SF12">
    <property type="entry name" value="TRNA (CYTIDINE(32)_GUANOSINE(34)-2'-O)-METHYLTRANSFERASE-RELATED"/>
    <property type="match status" value="1"/>
</dbReference>
<evidence type="ECO:0000313" key="11">
    <source>
        <dbReference type="EMBL" id="KAG1301624.1"/>
    </source>
</evidence>
<dbReference type="GO" id="GO:0002181">
    <property type="term" value="P:cytoplasmic translation"/>
    <property type="evidence" value="ECO:0007669"/>
    <property type="project" value="UniProtKB-UniRule"/>
</dbReference>
<feature type="binding site" evidence="9">
    <location>
        <position position="98"/>
    </location>
    <ligand>
        <name>S-adenosyl-L-methionine</name>
        <dbReference type="ChEBI" id="CHEBI:59789"/>
    </ligand>
</feature>
<comment type="similarity">
    <text evidence="9">Belongs to the class I-like SAM-binding methyltransferase superfamily. RNA methyltransferase RlmE family. TRM7 subfamily.</text>
</comment>
<sequence>MGKSSKDKRDVYYRLAKEEGWRARSAFKLLQLDEEFNFLQGIKRAVDLCAAPGSWSQVLSKRLSENHKETPDESEPKIVAVDLQAMAPLEGVIQLQGDITKESTAEKIISYFDGELADIVICDGAPDVTGLHDMDEYIQAQLLLAALNITTHVLRPGGTFVAKIFRGKDITLLYSQLKIFFPTVTCSKPRSSRNSSIEAFIVCQNYQPPKDYVPTMANPLLDLQYDNMNELTGPNRTIVPFIACGDLKCEKTIKSLQTVLFLTIDIQRATSSFADGLGYSTLVGHMDDERVVFEASSGGANEDQNHTQDDALKLIRILSSILVLKAYDLKNARFETFTKYMAISIQVIKRKITLSVLSMNEDKKFVFEERRSATIPISYQERYDWLQVFELLADFEQLLKEQDEIEGILREENAGRAMVGEETVRSIFEAKQYGINR</sequence>
<comment type="function">
    <text evidence="9">Methylates the 2'-O-ribose of nucleotides at positions 32 and 34 of the tRNA anticodon loop of substrate tRNAs.</text>
</comment>
<feature type="binding site" evidence="9">
    <location>
        <position position="123"/>
    </location>
    <ligand>
        <name>S-adenosyl-L-methionine</name>
        <dbReference type="ChEBI" id="CHEBI:59789"/>
    </ligand>
</feature>
<evidence type="ECO:0000256" key="3">
    <source>
        <dbReference type="ARBA" id="ARBA00022490"/>
    </source>
</evidence>
<keyword evidence="4 9" id="KW-0489">Methyltransferase</keyword>
<dbReference type="EMBL" id="JAANQT010002947">
    <property type="protein sequence ID" value="KAG1301624.1"/>
    <property type="molecule type" value="Genomic_DNA"/>
</dbReference>
<accession>A0A9P6WYW6</accession>
<feature type="binding site" evidence="9">
    <location>
        <position position="53"/>
    </location>
    <ligand>
        <name>S-adenosyl-L-methionine</name>
        <dbReference type="ChEBI" id="CHEBI:59789"/>
    </ligand>
</feature>
<dbReference type="HAMAP" id="MF_03162">
    <property type="entry name" value="RNA_methyltr_E_TRM7"/>
    <property type="match status" value="1"/>
</dbReference>
<dbReference type="SUPFAM" id="SSF53335">
    <property type="entry name" value="S-adenosyl-L-methionine-dependent methyltransferases"/>
    <property type="match status" value="1"/>
</dbReference>
<dbReference type="PANTHER" id="PTHR10920">
    <property type="entry name" value="RIBOSOMAL RNA METHYLTRANSFERASE"/>
    <property type="match status" value="1"/>
</dbReference>
<dbReference type="OrthoDB" id="289250at2759"/>
<feature type="domain" description="Ribosomal RNA methyltransferase FtsJ" evidence="10">
    <location>
        <begin position="21"/>
        <end position="206"/>
    </location>
</feature>
<evidence type="ECO:0000256" key="5">
    <source>
        <dbReference type="ARBA" id="ARBA00022679"/>
    </source>
</evidence>
<dbReference type="GO" id="GO:0106340">
    <property type="term" value="F:tRNA (guanosine(34)-2'-O)-methyltransferase activity"/>
    <property type="evidence" value="ECO:0007669"/>
    <property type="project" value="UniProtKB-ARBA"/>
</dbReference>
<dbReference type="EC" id="2.1.1.205" evidence="9"/>
<keyword evidence="5 9" id="KW-0808">Transferase</keyword>
<evidence type="ECO:0000313" key="12">
    <source>
        <dbReference type="Proteomes" id="UP000716291"/>
    </source>
</evidence>
<proteinExistence type="inferred from homology"/>
<feature type="active site" description="Proton acceptor" evidence="9">
    <location>
        <position position="163"/>
    </location>
</feature>
<dbReference type="Gene3D" id="3.40.50.150">
    <property type="entry name" value="Vaccinia Virus protein VP39"/>
    <property type="match status" value="1"/>
</dbReference>
<gene>
    <name evidence="11" type="ORF">G6F64_011634</name>
</gene>
<keyword evidence="12" id="KW-1185">Reference proteome</keyword>
<dbReference type="Pfam" id="PF01728">
    <property type="entry name" value="FtsJ"/>
    <property type="match status" value="1"/>
</dbReference>
<dbReference type="GO" id="GO:0005634">
    <property type="term" value="C:nucleus"/>
    <property type="evidence" value="ECO:0007669"/>
    <property type="project" value="UniProtKB-SubCell"/>
</dbReference>
<reference evidence="11" key="1">
    <citation type="journal article" date="2020" name="Microb. Genom.">
        <title>Genetic diversity of clinical and environmental Mucorales isolates obtained from an investigation of mucormycosis cases among solid organ transplant recipients.</title>
        <authorList>
            <person name="Nguyen M.H."/>
            <person name="Kaul D."/>
            <person name="Muto C."/>
            <person name="Cheng S.J."/>
            <person name="Richter R.A."/>
            <person name="Bruno V.M."/>
            <person name="Liu G."/>
            <person name="Beyhan S."/>
            <person name="Sundermann A.J."/>
            <person name="Mounaud S."/>
            <person name="Pasculle A.W."/>
            <person name="Nierman W.C."/>
            <person name="Driscoll E."/>
            <person name="Cumbie R."/>
            <person name="Clancy C.J."/>
            <person name="Dupont C.L."/>
        </authorList>
    </citation>
    <scope>NUCLEOTIDE SEQUENCE</scope>
    <source>
        <strain evidence="11">GL11</strain>
    </source>
</reference>
<dbReference type="InterPro" id="IPR028590">
    <property type="entry name" value="RNA_methyltr_E_TRM7"/>
</dbReference>
<dbReference type="FunFam" id="3.40.50.150:FF:000040">
    <property type="entry name" value="Putative ribosomal RNA methyltransferase 1"/>
    <property type="match status" value="1"/>
</dbReference>
<feature type="binding site" evidence="9">
    <location>
        <position position="55"/>
    </location>
    <ligand>
        <name>S-adenosyl-L-methionine</name>
        <dbReference type="ChEBI" id="CHEBI:59789"/>
    </ligand>
</feature>
<dbReference type="GO" id="GO:0005737">
    <property type="term" value="C:cytoplasm"/>
    <property type="evidence" value="ECO:0007669"/>
    <property type="project" value="UniProtKB-SubCell"/>
</dbReference>